<evidence type="ECO:0000256" key="3">
    <source>
        <dbReference type="SAM" id="Coils"/>
    </source>
</evidence>
<feature type="compositionally biased region" description="Low complexity" evidence="4">
    <location>
        <begin position="204"/>
        <end position="228"/>
    </location>
</feature>
<dbReference type="Gene3D" id="3.30.910.20">
    <property type="entry name" value="Skp domain"/>
    <property type="match status" value="1"/>
</dbReference>
<dbReference type="PANTHER" id="PTHR35089">
    <property type="entry name" value="CHAPERONE PROTEIN SKP"/>
    <property type="match status" value="1"/>
</dbReference>
<evidence type="ECO:0000313" key="7">
    <source>
        <dbReference type="Proteomes" id="UP000293623"/>
    </source>
</evidence>
<feature type="signal peptide" evidence="5">
    <location>
        <begin position="1"/>
        <end position="24"/>
    </location>
</feature>
<dbReference type="EMBL" id="SDPV01000001">
    <property type="protein sequence ID" value="RXZ66444.1"/>
    <property type="molecule type" value="Genomic_DNA"/>
</dbReference>
<reference evidence="6 7" key="1">
    <citation type="submission" date="2019-01" db="EMBL/GenBank/DDBJ databases">
        <title>Altererythrobacter rhizovicinus sp. nov., isolated from the rhizosphere soil of Haloxylon ammodendron.</title>
        <authorList>
            <person name="Li H.-P."/>
            <person name="Gou J.-Y."/>
            <person name="Yao D."/>
            <person name="Han Q.-Q."/>
            <person name="Shao K.-Z."/>
            <person name="Zhao Q."/>
            <person name="Zhang J.-L."/>
        </authorList>
    </citation>
    <scope>NUCLEOTIDE SEQUENCE [LARGE SCALE GENOMIC DNA]</scope>
    <source>
        <strain evidence="6 7">AY-3R</strain>
    </source>
</reference>
<dbReference type="GO" id="GO:0050821">
    <property type="term" value="P:protein stabilization"/>
    <property type="evidence" value="ECO:0007669"/>
    <property type="project" value="TreeGrafter"/>
</dbReference>
<evidence type="ECO:0000313" key="6">
    <source>
        <dbReference type="EMBL" id="RXZ66444.1"/>
    </source>
</evidence>
<keyword evidence="2 5" id="KW-0732">Signal</keyword>
<gene>
    <name evidence="6" type="ORF">ETX26_07100</name>
</gene>
<dbReference type="InterPro" id="IPR005632">
    <property type="entry name" value="Chaperone_Skp"/>
</dbReference>
<evidence type="ECO:0000256" key="1">
    <source>
        <dbReference type="ARBA" id="ARBA00009091"/>
    </source>
</evidence>
<organism evidence="6 7">
    <name type="scientific">Pelagerythrobacter rhizovicinus</name>
    <dbReference type="NCBI Taxonomy" id="2268576"/>
    <lineage>
        <taxon>Bacteria</taxon>
        <taxon>Pseudomonadati</taxon>
        <taxon>Pseudomonadota</taxon>
        <taxon>Alphaproteobacteria</taxon>
        <taxon>Sphingomonadales</taxon>
        <taxon>Erythrobacteraceae</taxon>
        <taxon>Pelagerythrobacter</taxon>
    </lineage>
</organism>
<dbReference type="AlphaFoldDB" id="A0A4Q2KM83"/>
<dbReference type="SMART" id="SM00935">
    <property type="entry name" value="OmpH"/>
    <property type="match status" value="1"/>
</dbReference>
<keyword evidence="7" id="KW-1185">Reference proteome</keyword>
<feature type="chain" id="PRO_5020382966" evidence="5">
    <location>
        <begin position="25"/>
        <end position="228"/>
    </location>
</feature>
<keyword evidence="3" id="KW-0175">Coiled coil</keyword>
<evidence type="ECO:0000256" key="2">
    <source>
        <dbReference type="ARBA" id="ARBA00022729"/>
    </source>
</evidence>
<feature type="coiled-coil region" evidence="3">
    <location>
        <begin position="58"/>
        <end position="85"/>
    </location>
</feature>
<protein>
    <submittedName>
        <fullName evidence="6">OmpH family outer membrane protein</fullName>
    </submittedName>
</protein>
<evidence type="ECO:0000256" key="5">
    <source>
        <dbReference type="SAM" id="SignalP"/>
    </source>
</evidence>
<dbReference type="PANTHER" id="PTHR35089:SF1">
    <property type="entry name" value="CHAPERONE PROTEIN SKP"/>
    <property type="match status" value="1"/>
</dbReference>
<dbReference type="OrthoDB" id="7427936at2"/>
<name>A0A4Q2KM83_9SPHN</name>
<accession>A0A4Q2KM83</accession>
<dbReference type="Pfam" id="PF03938">
    <property type="entry name" value="OmpH"/>
    <property type="match status" value="1"/>
</dbReference>
<dbReference type="RefSeq" id="WP_129523913.1">
    <property type="nucleotide sequence ID" value="NZ_SDPV01000001.1"/>
</dbReference>
<comment type="similarity">
    <text evidence="1">Belongs to the Skp family.</text>
</comment>
<feature type="region of interest" description="Disordered" evidence="4">
    <location>
        <begin position="202"/>
        <end position="228"/>
    </location>
</feature>
<dbReference type="SUPFAM" id="SSF111384">
    <property type="entry name" value="OmpH-like"/>
    <property type="match status" value="1"/>
</dbReference>
<evidence type="ECO:0000256" key="4">
    <source>
        <dbReference type="SAM" id="MobiDB-lite"/>
    </source>
</evidence>
<dbReference type="InterPro" id="IPR024930">
    <property type="entry name" value="Skp_dom_sf"/>
</dbReference>
<dbReference type="Proteomes" id="UP000293623">
    <property type="component" value="Unassembled WGS sequence"/>
</dbReference>
<dbReference type="GO" id="GO:0051082">
    <property type="term" value="F:unfolded protein binding"/>
    <property type="evidence" value="ECO:0007669"/>
    <property type="project" value="InterPro"/>
</dbReference>
<comment type="caution">
    <text evidence="6">The sequence shown here is derived from an EMBL/GenBank/DDBJ whole genome shotgun (WGS) entry which is preliminary data.</text>
</comment>
<dbReference type="GO" id="GO:0005829">
    <property type="term" value="C:cytosol"/>
    <property type="evidence" value="ECO:0007669"/>
    <property type="project" value="TreeGrafter"/>
</dbReference>
<sequence length="228" mass="24666">MKNLLKPVVAAGLMLTAASAPMLAAPAVAQDARGVGVVSLPAVIANSNAYQTAEQQRQTTYKAQIDQAEARRQQLEAQLTPMIQKFNTDRQAANPDQQALQQQAAQIQQIEQSGQRELQQILAPVSLSRAYAQEQIEDRLDEAVQAAAQKKNVSLILDATSGQVIYAGAQHNLTQDVLNELNALVPSVQVTPPQGWVPREIREQQQAAQAAQGAQPAQQPQQQQPTGR</sequence>
<proteinExistence type="inferred from homology"/>